<dbReference type="GO" id="GO:0048788">
    <property type="term" value="C:cytoskeleton of presynaptic active zone"/>
    <property type="evidence" value="ECO:0007669"/>
    <property type="project" value="TreeGrafter"/>
</dbReference>
<feature type="compositionally biased region" description="Basic and acidic residues" evidence="1">
    <location>
        <begin position="933"/>
        <end position="948"/>
    </location>
</feature>
<evidence type="ECO:0000313" key="3">
    <source>
        <dbReference type="Proteomes" id="UP001153269"/>
    </source>
</evidence>
<feature type="compositionally biased region" description="Basic and acidic residues" evidence="1">
    <location>
        <begin position="698"/>
        <end position="721"/>
    </location>
</feature>
<feature type="region of interest" description="Disordered" evidence="1">
    <location>
        <begin position="356"/>
        <end position="425"/>
    </location>
</feature>
<feature type="region of interest" description="Disordered" evidence="1">
    <location>
        <begin position="482"/>
        <end position="506"/>
    </location>
</feature>
<feature type="compositionally biased region" description="Basic and acidic residues" evidence="1">
    <location>
        <begin position="380"/>
        <end position="405"/>
    </location>
</feature>
<accession>A0A9N7TY12</accession>
<feature type="region of interest" description="Disordered" evidence="1">
    <location>
        <begin position="1144"/>
        <end position="1229"/>
    </location>
</feature>
<dbReference type="GO" id="GO:0035418">
    <property type="term" value="P:protein localization to synapse"/>
    <property type="evidence" value="ECO:0007669"/>
    <property type="project" value="TreeGrafter"/>
</dbReference>
<dbReference type="PANTHER" id="PTHR14113:SF11">
    <property type="entry name" value="PROTEIN PICCOLO ISOFORM X1"/>
    <property type="match status" value="1"/>
</dbReference>
<feature type="region of interest" description="Disordered" evidence="1">
    <location>
        <begin position="551"/>
        <end position="581"/>
    </location>
</feature>
<feature type="compositionally biased region" description="Polar residues" evidence="1">
    <location>
        <begin position="220"/>
        <end position="231"/>
    </location>
</feature>
<feature type="compositionally biased region" description="Basic and acidic residues" evidence="1">
    <location>
        <begin position="249"/>
        <end position="277"/>
    </location>
</feature>
<feature type="compositionally biased region" description="Acidic residues" evidence="1">
    <location>
        <begin position="686"/>
        <end position="697"/>
    </location>
</feature>
<dbReference type="InterPro" id="IPR052098">
    <property type="entry name" value="Presynaptic_Scaffold_Bsn/Pclo"/>
</dbReference>
<feature type="region of interest" description="Disordered" evidence="1">
    <location>
        <begin position="1"/>
        <end position="172"/>
    </location>
</feature>
<dbReference type="EMBL" id="CADEAL010000489">
    <property type="protein sequence ID" value="CAB1420892.1"/>
    <property type="molecule type" value="Genomic_DNA"/>
</dbReference>
<feature type="region of interest" description="Disordered" evidence="1">
    <location>
        <begin position="983"/>
        <end position="1003"/>
    </location>
</feature>
<feature type="compositionally biased region" description="Basic and acidic residues" evidence="1">
    <location>
        <begin position="744"/>
        <end position="768"/>
    </location>
</feature>
<feature type="compositionally biased region" description="Polar residues" evidence="1">
    <location>
        <begin position="1264"/>
        <end position="1274"/>
    </location>
</feature>
<proteinExistence type="predicted"/>
<dbReference type="GO" id="GO:0098982">
    <property type="term" value="C:GABA-ergic synapse"/>
    <property type="evidence" value="ECO:0007669"/>
    <property type="project" value="TreeGrafter"/>
</dbReference>
<feature type="compositionally biased region" description="Basic and acidic residues" evidence="1">
    <location>
        <begin position="1275"/>
        <end position="1285"/>
    </location>
</feature>
<comment type="caution">
    <text evidence="2">The sequence shown here is derived from an EMBL/GenBank/DDBJ whole genome shotgun (WGS) entry which is preliminary data.</text>
</comment>
<sequence length="1317" mass="144253">MSGQLGDLPPPSMASPKKQPPAPAPTSTPTPAAIDSKPVVAAELTPPAPETKVEPPSAPTPDHDASLSVNAPPPEIIPQETPSNEQKQPEAAEPVSEPVTHPELEAPVLESVVESVPAVEQQQNSTEKIAEDLPQPEPEPSNSVQQTQSAPVSDLPAVLQQQTGSLNASEDLSVPLQHEHLLTNTGLDKASVPAEVGAEPEISQGEDAAPLTDNEKVEPTTETLPEGTANSLEPIPFSVPEAVTQEVSLDSKLDSTDVKDEKIIESELCKPTEKPQLEEAQASPAVTEDPAPNMEKIDITKEPEPDSVSNNSESEITVEVKAEPERPVLAQDAPPSLVEAVEQVSSVDLTEVHKLDETQIELSQEPAKCIESESSPVSEKPPDSTSEEKGQSHKLEDKLVDKETEPVPADNSPPVAPVEANDKSTVEEKVIEKVITEKEIVKHEIHEKAGEEAIEDEAEEVVKKERVEERVIEKVDIEMKSSNGNACEEEAGEKDAAAGRAPEVNADKGETFEEAAIQQDTAVKANDQKPLEVELNKAEWVRAPSLTRTEKAKTAEALKEPGEKEVVTKVGSPTSPSDMAKLENTVLPILEAQANMQPKVEEEKLTDTLKARRKLEVLPLSPDSPSSEDDRELSEKNTQGSAKRKLLVPMDIRADSLDDSSESFGKESPMSGDDEEFIRKQIMEMSENEDASPSDEENLIRRKIREDEKKKMEQRRTENIERSASGKARRLTKKSSISPDDEEKQLRCSLDKTDIDKEEGPELKEVERQIGTAVRKFQSMELNATSSPVGINNDDKEPEMECLTDSPDDKSRGEGSSSLHASSFTPGTSPTSLSSLDEDSDSSSPSHIRSDEGKQHRKAKHRQPGQMLPTIEDSSEEEELREEEELLREQEKQRGSGKKSKKDKEEIRGQRRRERPKTPPSNLSPIEDASPTEELRQEAEMEEIRRSSCSDFSPSIESDPEGFEIPASKIVAVQKTYQLPISVSLHSPTDDQNTDNPQKKTLKSADEAYEEILLRAKSPTIDKGEIRPEKESLYGGMLIEDYAYTSLIDNSTADREDPEKIIVPGQSKILRSPDEVYEDMVKKRKEFIKLEQEYQNMQPKQNSTTPEIVLQPAENTHSRSSTVTLGKDGKPLLDAEAAYEELMKRVLTPGTSPTQETEVDATASRRALHPIPDLRVTQCSSGELSSDDENMVKREEDATAASDTTSAKETDTFIVISESPPSSPLEQPPTTIAASQADVVDLSGAFPRMSTPVIASVSPLPTVPQYTPGCSNSDPTRDSGYDHNPRTIYKTGSYTNVQTSCSPSRSTKAISSCWDWR</sequence>
<dbReference type="PANTHER" id="PTHR14113">
    <property type="entry name" value="PICCOLO/BASSOON"/>
    <property type="match status" value="1"/>
</dbReference>
<dbReference type="GO" id="GO:0098882">
    <property type="term" value="F:structural constituent of presynaptic active zone"/>
    <property type="evidence" value="ECO:0007669"/>
    <property type="project" value="TreeGrafter"/>
</dbReference>
<name>A0A9N7TY12_PLEPL</name>
<feature type="region of interest" description="Disordered" evidence="1">
    <location>
        <begin position="595"/>
        <end position="963"/>
    </location>
</feature>
<dbReference type="GO" id="GO:1904071">
    <property type="term" value="P:presynaptic active zone assembly"/>
    <property type="evidence" value="ECO:0007669"/>
    <property type="project" value="TreeGrafter"/>
</dbReference>
<evidence type="ECO:0000313" key="2">
    <source>
        <dbReference type="EMBL" id="CAB1420892.1"/>
    </source>
</evidence>
<feature type="compositionally biased region" description="Polar residues" evidence="1">
    <location>
        <begin position="983"/>
        <end position="996"/>
    </location>
</feature>
<feature type="compositionally biased region" description="Basic and acidic residues" evidence="1">
    <location>
        <begin position="599"/>
        <end position="616"/>
    </location>
</feature>
<reference evidence="2" key="1">
    <citation type="submission" date="2020-03" db="EMBL/GenBank/DDBJ databases">
        <authorList>
            <person name="Weist P."/>
        </authorList>
    </citation>
    <scope>NUCLEOTIDE SEQUENCE</scope>
</reference>
<feature type="compositionally biased region" description="Pro residues" evidence="1">
    <location>
        <begin position="8"/>
        <end position="28"/>
    </location>
</feature>
<dbReference type="GO" id="GO:0098978">
    <property type="term" value="C:glutamatergic synapse"/>
    <property type="evidence" value="ECO:0007669"/>
    <property type="project" value="TreeGrafter"/>
</dbReference>
<feature type="compositionally biased region" description="Polar residues" evidence="1">
    <location>
        <begin position="780"/>
        <end position="790"/>
    </location>
</feature>
<feature type="region of interest" description="Disordered" evidence="1">
    <location>
        <begin position="185"/>
        <end position="334"/>
    </location>
</feature>
<feature type="compositionally biased region" description="Basic and acidic residues" evidence="1">
    <location>
        <begin position="551"/>
        <end position="567"/>
    </location>
</feature>
<organism evidence="2 3">
    <name type="scientific">Pleuronectes platessa</name>
    <name type="common">European plaice</name>
    <dbReference type="NCBI Taxonomy" id="8262"/>
    <lineage>
        <taxon>Eukaryota</taxon>
        <taxon>Metazoa</taxon>
        <taxon>Chordata</taxon>
        <taxon>Craniata</taxon>
        <taxon>Vertebrata</taxon>
        <taxon>Euteleostomi</taxon>
        <taxon>Actinopterygii</taxon>
        <taxon>Neopterygii</taxon>
        <taxon>Teleostei</taxon>
        <taxon>Neoteleostei</taxon>
        <taxon>Acanthomorphata</taxon>
        <taxon>Carangaria</taxon>
        <taxon>Pleuronectiformes</taxon>
        <taxon>Pleuronectoidei</taxon>
        <taxon>Pleuronectidae</taxon>
        <taxon>Pleuronectes</taxon>
    </lineage>
</organism>
<evidence type="ECO:0000256" key="1">
    <source>
        <dbReference type="SAM" id="MobiDB-lite"/>
    </source>
</evidence>
<feature type="compositionally biased region" description="Low complexity" evidence="1">
    <location>
        <begin position="822"/>
        <end position="835"/>
    </location>
</feature>
<feature type="compositionally biased region" description="Basic and acidic residues" evidence="1">
    <location>
        <begin position="295"/>
        <end position="304"/>
    </location>
</feature>
<keyword evidence="3" id="KW-1185">Reference proteome</keyword>
<feature type="compositionally biased region" description="Acidic residues" evidence="1">
    <location>
        <begin position="873"/>
        <end position="886"/>
    </location>
</feature>
<dbReference type="GO" id="GO:0030424">
    <property type="term" value="C:axon"/>
    <property type="evidence" value="ECO:0007669"/>
    <property type="project" value="TreeGrafter"/>
</dbReference>
<dbReference type="Proteomes" id="UP001153269">
    <property type="component" value="Unassembled WGS sequence"/>
</dbReference>
<protein>
    <submittedName>
        <fullName evidence="2">Uncharacterized protein</fullName>
    </submittedName>
</protein>
<feature type="compositionally biased region" description="Polar residues" evidence="1">
    <location>
        <begin position="140"/>
        <end position="151"/>
    </location>
</feature>
<feature type="compositionally biased region" description="Polar residues" evidence="1">
    <location>
        <begin position="159"/>
        <end position="170"/>
    </location>
</feature>
<feature type="region of interest" description="Disordered" evidence="1">
    <location>
        <begin position="1259"/>
        <end position="1289"/>
    </location>
</feature>
<gene>
    <name evidence="2" type="ORF">PLEPLA_LOCUS8769</name>
</gene>